<protein>
    <submittedName>
        <fullName evidence="6">CSON013697 protein</fullName>
    </submittedName>
</protein>
<dbReference type="PRINTS" id="PR00821">
    <property type="entry name" value="TAGLIPASE"/>
</dbReference>
<evidence type="ECO:0000256" key="4">
    <source>
        <dbReference type="RuleBase" id="RU004262"/>
    </source>
</evidence>
<dbReference type="PANTHER" id="PTHR11610:SF37">
    <property type="entry name" value="GH01208P"/>
    <property type="match status" value="1"/>
</dbReference>
<dbReference type="Gene3D" id="3.40.50.1820">
    <property type="entry name" value="alpha/beta hydrolase"/>
    <property type="match status" value="2"/>
</dbReference>
<dbReference type="VEuPathDB" id="VectorBase:CSON013697"/>
<dbReference type="OMA" id="MVYMGVD"/>
<name>A0A336LHV7_CULSO</name>
<dbReference type="GO" id="GO:0016298">
    <property type="term" value="F:lipase activity"/>
    <property type="evidence" value="ECO:0007669"/>
    <property type="project" value="InterPro"/>
</dbReference>
<reference evidence="6" key="1">
    <citation type="submission" date="2018-07" db="EMBL/GenBank/DDBJ databases">
        <authorList>
            <person name="Quirk P.G."/>
            <person name="Krulwich T.A."/>
        </authorList>
    </citation>
    <scope>NUCLEOTIDE SEQUENCE</scope>
</reference>
<dbReference type="Pfam" id="PF00151">
    <property type="entry name" value="Lipase"/>
    <property type="match status" value="2"/>
</dbReference>
<dbReference type="GO" id="GO:0016042">
    <property type="term" value="P:lipid catabolic process"/>
    <property type="evidence" value="ECO:0007669"/>
    <property type="project" value="TreeGrafter"/>
</dbReference>
<evidence type="ECO:0000256" key="2">
    <source>
        <dbReference type="ARBA" id="ARBA00010701"/>
    </source>
</evidence>
<accession>A0A336LHV7</accession>
<evidence type="ECO:0000259" key="5">
    <source>
        <dbReference type="Pfam" id="PF00151"/>
    </source>
</evidence>
<dbReference type="InterPro" id="IPR029058">
    <property type="entry name" value="AB_hydrolase_fold"/>
</dbReference>
<keyword evidence="3" id="KW-0964">Secreted</keyword>
<dbReference type="EMBL" id="UFQT01000006">
    <property type="protein sequence ID" value="SSX17350.1"/>
    <property type="molecule type" value="Genomic_DNA"/>
</dbReference>
<feature type="domain" description="Lipase" evidence="5">
    <location>
        <begin position="24"/>
        <end position="181"/>
    </location>
</feature>
<comment type="similarity">
    <text evidence="2 4">Belongs to the AB hydrolase superfamily. Lipase family.</text>
</comment>
<comment type="subcellular location">
    <subcellularLocation>
        <location evidence="1">Secreted</location>
    </subcellularLocation>
</comment>
<gene>
    <name evidence="6" type="primary">CSON013697</name>
</gene>
<dbReference type="GO" id="GO:0017171">
    <property type="term" value="F:serine hydrolase activity"/>
    <property type="evidence" value="ECO:0007669"/>
    <property type="project" value="TreeGrafter"/>
</dbReference>
<organism evidence="6">
    <name type="scientific">Culicoides sonorensis</name>
    <name type="common">Biting midge</name>
    <dbReference type="NCBI Taxonomy" id="179676"/>
    <lineage>
        <taxon>Eukaryota</taxon>
        <taxon>Metazoa</taxon>
        <taxon>Ecdysozoa</taxon>
        <taxon>Arthropoda</taxon>
        <taxon>Hexapoda</taxon>
        <taxon>Insecta</taxon>
        <taxon>Pterygota</taxon>
        <taxon>Neoptera</taxon>
        <taxon>Endopterygota</taxon>
        <taxon>Diptera</taxon>
        <taxon>Nematocera</taxon>
        <taxon>Chironomoidea</taxon>
        <taxon>Ceratopogonidae</taxon>
        <taxon>Ceratopogoninae</taxon>
        <taxon>Culicoides</taxon>
        <taxon>Monoculicoides</taxon>
    </lineage>
</organism>
<dbReference type="PANTHER" id="PTHR11610">
    <property type="entry name" value="LIPASE"/>
    <property type="match status" value="1"/>
</dbReference>
<sequence>MKSVCNPRVWVGRRPIRANLDSVKILFFHGTKFEEHIEYALNDLDKIPQHIKFDQNRPTVLYFHGFVEKITDEHIYVIADAYQTRNDHNLIMVNWSDMADGSYLLDAVPNAKKIGKIIGQKLVDMTINKGFPLQKLHVVGHSLGGQLTGYVGRTVIEASEGKLKLPRISSLDPAFPGFYPAIVGTHLNKIFLKLLYKSLNRKFVTDLCSHRRSWFFWAESVKNKEPSFQAVKCDSWKQFKAGDYDTKSSVISMGIDCPLDARGDFFLQTNGATPFSRGIAGIRYEKLK</sequence>
<evidence type="ECO:0000256" key="3">
    <source>
        <dbReference type="ARBA" id="ARBA00022525"/>
    </source>
</evidence>
<dbReference type="InterPro" id="IPR013818">
    <property type="entry name" value="Lipase"/>
</dbReference>
<proteinExistence type="inferred from homology"/>
<evidence type="ECO:0000313" key="6">
    <source>
        <dbReference type="EMBL" id="SSX17350.1"/>
    </source>
</evidence>
<dbReference type="AlphaFoldDB" id="A0A336LHV7"/>
<feature type="domain" description="Lipase" evidence="5">
    <location>
        <begin position="207"/>
        <end position="275"/>
    </location>
</feature>
<dbReference type="GO" id="GO:0005615">
    <property type="term" value="C:extracellular space"/>
    <property type="evidence" value="ECO:0007669"/>
    <property type="project" value="TreeGrafter"/>
</dbReference>
<dbReference type="SUPFAM" id="SSF53474">
    <property type="entry name" value="alpha/beta-Hydrolases"/>
    <property type="match status" value="1"/>
</dbReference>
<evidence type="ECO:0000256" key="1">
    <source>
        <dbReference type="ARBA" id="ARBA00004613"/>
    </source>
</evidence>
<dbReference type="InterPro" id="IPR000734">
    <property type="entry name" value="TAG_lipase"/>
</dbReference>